<dbReference type="PANTHER" id="PTHR13826:SF14">
    <property type="entry name" value="TREFOIL FACTOR 2"/>
    <property type="match status" value="1"/>
</dbReference>
<dbReference type="InterPro" id="IPR017957">
    <property type="entry name" value="P_trefoil_CS"/>
</dbReference>
<dbReference type="SMART" id="SM00018">
    <property type="entry name" value="PD"/>
    <property type="match status" value="1"/>
</dbReference>
<evidence type="ECO:0000256" key="2">
    <source>
        <dbReference type="ARBA" id="ARBA00022525"/>
    </source>
</evidence>
<feature type="signal peptide" evidence="5">
    <location>
        <begin position="1"/>
        <end position="22"/>
    </location>
</feature>
<reference evidence="7" key="2">
    <citation type="submission" date="2025-09" db="UniProtKB">
        <authorList>
            <consortium name="Ensembl"/>
        </authorList>
    </citation>
    <scope>IDENTIFICATION</scope>
</reference>
<dbReference type="PANTHER" id="PTHR13826">
    <property type="entry name" value="INTESTINAL TREFOIL FACTOR-RELATED"/>
    <property type="match status" value="1"/>
</dbReference>
<dbReference type="PRINTS" id="PR00680">
    <property type="entry name" value="PTREFOIL"/>
</dbReference>
<keyword evidence="3 4" id="KW-1015">Disulfide bond</keyword>
<dbReference type="Proteomes" id="UP000694569">
    <property type="component" value="Unplaced"/>
</dbReference>
<dbReference type="Ensembl" id="ENSLLET00000004969.1">
    <property type="protein sequence ID" value="ENSLLEP00000004758.1"/>
    <property type="gene ID" value="ENSLLEG00000003046.1"/>
</dbReference>
<dbReference type="OrthoDB" id="10051464at2759"/>
<name>A0A8C5P8K1_9ANUR</name>
<dbReference type="InterPro" id="IPR017994">
    <property type="entry name" value="P_trefoil_chordata"/>
</dbReference>
<reference evidence="7" key="1">
    <citation type="submission" date="2025-08" db="UniProtKB">
        <authorList>
            <consortium name="Ensembl"/>
        </authorList>
    </citation>
    <scope>IDENTIFICATION</scope>
</reference>
<dbReference type="AlphaFoldDB" id="A0A8C5P8K1"/>
<dbReference type="SUPFAM" id="SSF57492">
    <property type="entry name" value="Trefoil"/>
    <property type="match status" value="1"/>
</dbReference>
<keyword evidence="8" id="KW-1185">Reference proteome</keyword>
<evidence type="ECO:0000256" key="3">
    <source>
        <dbReference type="ARBA" id="ARBA00023157"/>
    </source>
</evidence>
<evidence type="ECO:0000256" key="1">
    <source>
        <dbReference type="ARBA" id="ARBA00004613"/>
    </source>
</evidence>
<organism evidence="7 8">
    <name type="scientific">Leptobrachium leishanense</name>
    <name type="common">Leishan spiny toad</name>
    <dbReference type="NCBI Taxonomy" id="445787"/>
    <lineage>
        <taxon>Eukaryota</taxon>
        <taxon>Metazoa</taxon>
        <taxon>Chordata</taxon>
        <taxon>Craniata</taxon>
        <taxon>Vertebrata</taxon>
        <taxon>Euteleostomi</taxon>
        <taxon>Amphibia</taxon>
        <taxon>Batrachia</taxon>
        <taxon>Anura</taxon>
        <taxon>Pelobatoidea</taxon>
        <taxon>Megophryidae</taxon>
        <taxon>Leptobrachium</taxon>
    </lineage>
</organism>
<dbReference type="Pfam" id="PF00088">
    <property type="entry name" value="Trefoil"/>
    <property type="match status" value="1"/>
</dbReference>
<dbReference type="GeneTree" id="ENSGT01070000254068"/>
<dbReference type="CDD" id="cd00111">
    <property type="entry name" value="Trefoil"/>
    <property type="match status" value="1"/>
</dbReference>
<dbReference type="Gene3D" id="4.10.110.10">
    <property type="entry name" value="Spasmolytic Protein, domain 1"/>
    <property type="match status" value="1"/>
</dbReference>
<evidence type="ECO:0000313" key="8">
    <source>
        <dbReference type="Proteomes" id="UP000694569"/>
    </source>
</evidence>
<sequence>LIVYAVCTILLFITGLKISTEAQCAVAPAARTECGFPTISKEECVNSGCCFDSRTPGVLWCFNIQKSVEWEEEGIYATE</sequence>
<evidence type="ECO:0000256" key="4">
    <source>
        <dbReference type="PROSITE-ProRule" id="PRU00779"/>
    </source>
</evidence>
<feature type="disulfide bond" evidence="4">
    <location>
        <begin position="34"/>
        <end position="49"/>
    </location>
</feature>
<dbReference type="InterPro" id="IPR044913">
    <property type="entry name" value="P_trefoil_dom_sf"/>
</dbReference>
<proteinExistence type="predicted"/>
<evidence type="ECO:0000256" key="5">
    <source>
        <dbReference type="SAM" id="SignalP"/>
    </source>
</evidence>
<dbReference type="PROSITE" id="PS00025">
    <property type="entry name" value="P_TREFOIL_1"/>
    <property type="match status" value="1"/>
</dbReference>
<keyword evidence="5" id="KW-0732">Signal</keyword>
<dbReference type="FunFam" id="4.10.110.10:FF:000006">
    <property type="entry name" value="Trefoil factor 1"/>
    <property type="match status" value="1"/>
</dbReference>
<evidence type="ECO:0000259" key="6">
    <source>
        <dbReference type="PROSITE" id="PS51448"/>
    </source>
</evidence>
<comment type="subcellular location">
    <subcellularLocation>
        <location evidence="1">Secreted</location>
    </subcellularLocation>
</comment>
<feature type="domain" description="P-type" evidence="6">
    <location>
        <begin position="22"/>
        <end position="65"/>
    </location>
</feature>
<feature type="disulfide bond" evidence="4">
    <location>
        <begin position="24"/>
        <end position="50"/>
    </location>
</feature>
<dbReference type="InterPro" id="IPR000519">
    <property type="entry name" value="P_trefoil_dom"/>
</dbReference>
<dbReference type="PROSITE" id="PS51448">
    <property type="entry name" value="P_TREFOIL_2"/>
    <property type="match status" value="1"/>
</dbReference>
<feature type="chain" id="PRO_5034539338" description="P-type domain-containing protein" evidence="5">
    <location>
        <begin position="23"/>
        <end position="79"/>
    </location>
</feature>
<protein>
    <recommendedName>
        <fullName evidence="6">P-type domain-containing protein</fullName>
    </recommendedName>
</protein>
<evidence type="ECO:0000313" key="7">
    <source>
        <dbReference type="Ensembl" id="ENSLLEP00000004758.1"/>
    </source>
</evidence>
<accession>A0A8C5P8K1</accession>
<dbReference type="GO" id="GO:0005615">
    <property type="term" value="C:extracellular space"/>
    <property type="evidence" value="ECO:0007669"/>
    <property type="project" value="TreeGrafter"/>
</dbReference>
<keyword evidence="2" id="KW-0964">Secreted</keyword>
<feature type="disulfide bond" evidence="4">
    <location>
        <begin position="44"/>
        <end position="61"/>
    </location>
</feature>